<dbReference type="GO" id="GO:0006298">
    <property type="term" value="P:mismatch repair"/>
    <property type="evidence" value="ECO:0007669"/>
    <property type="project" value="InterPro"/>
</dbReference>
<reference evidence="15" key="1">
    <citation type="submission" date="2022-12" db="EMBL/GenBank/DDBJ databases">
        <authorList>
            <person name="Petersen C."/>
        </authorList>
    </citation>
    <scope>NUCLEOTIDE SEQUENCE</scope>
    <source>
        <strain evidence="15">IBT 15544</strain>
    </source>
</reference>
<dbReference type="GO" id="GO:0005634">
    <property type="term" value="C:nucleus"/>
    <property type="evidence" value="ECO:0007669"/>
    <property type="project" value="UniProtKB-SubCell"/>
</dbReference>
<evidence type="ECO:0000256" key="13">
    <source>
        <dbReference type="SAM" id="MobiDB-lite"/>
    </source>
</evidence>
<reference evidence="15" key="2">
    <citation type="journal article" date="2023" name="IMA Fungus">
        <title>Comparative genomic study of the Penicillium genus elucidates a diverse pangenome and 15 lateral gene transfer events.</title>
        <authorList>
            <person name="Petersen C."/>
            <person name="Sorensen T."/>
            <person name="Nielsen M.R."/>
            <person name="Sondergaard T.E."/>
            <person name="Sorensen J.L."/>
            <person name="Fitzpatrick D.A."/>
            <person name="Frisvad J.C."/>
            <person name="Nielsen K.L."/>
        </authorList>
    </citation>
    <scope>NUCLEOTIDE SEQUENCE</scope>
    <source>
        <strain evidence="15">IBT 15544</strain>
    </source>
</reference>
<dbReference type="GO" id="GO:0005524">
    <property type="term" value="F:ATP binding"/>
    <property type="evidence" value="ECO:0007669"/>
    <property type="project" value="UniProtKB-KW"/>
</dbReference>
<keyword evidence="8" id="KW-0539">Nucleus</keyword>
<proteinExistence type="inferred from homology"/>
<evidence type="ECO:0000256" key="8">
    <source>
        <dbReference type="ARBA" id="ARBA00023242"/>
    </source>
</evidence>
<dbReference type="PROSITE" id="PS00486">
    <property type="entry name" value="DNA_MISMATCH_REPAIR_2"/>
    <property type="match status" value="1"/>
</dbReference>
<sequence length="959" mass="106467">MRSSQKRKHSPAVPRSRPPPMTPRTAELMGGHDARSPRRASTISRVPTHPPASSAVQGLQKSFSTETQTGGEEHERSDDDDDDTGHIIAAIDIKDRGTVGCSYYSAEEEKLYLMGDSKSGELEMINALIFQIKPTVILTPPRVDLTNIQGQNLTQDNDSSLYLPYQVDVRPSQEFTYSNAESRLIALDVSSSHEERLRFFVPQNGLDGCGEETEQTDPEHMGFTLHEGRLLHISSSVDMENPVTVGCAGAILSYLQRRRATTNIGPIETDSFRVRYLEMFSLQDTMWIGSNTLLSLQIMQPESHPNMFNQGPGKKSASGKEGLSVYGLFRQFAYTPQGRANLKQIFFRPSLSLEAIRERHDFISMLSRPGNLAALEKLTKGLKHIKNLRPVMINLHKGISTGSAKITGFKATVWASLLAFAFYSIDIHDALREISGAEELALRTKAIQILEAAQLHRVGRMIQEIVDIDNSEEQGRTVVKQGLDRELDKMKDRYDGLNSLLKNVAIEIATTIPEDLDVDLNVIYFPQLGFNIAISLNDRGDPAYSGTIGDWELVFTTETRAYFKDFRMRELDERLGDIYGLICEREIEIVYDLAQRVLQYENVLIEASDVCGEVDSLLALTQAAGLFKLTRPRMVRENQIKIKSGRHILQELTVSSYVPNDTVLTSGRENLGDNVVSSSANKDPSMLLLTGPNYSGKSVYMKQVALIVYLAQIGSFVPADSAELGITDKILTKINTQESVSQIQSTFMSDLQQISLCLKHVTGRSLVLIDEFGKGTSQSDGIGLACGILEHLLNIEDSPKVIAATHFHEIFENGFLAPRPGLQLGHMEVKVCEEFQDVEDQVTYLHKSAQHYSSPRWIQRTKRSHSFRPGRSSKSFGTICAAINGIDGAIVSRANEIAILAARGENLVAACATLSTEEMQTLQHANALARNFLKMDLSLERVPSHDTKTSLEDLFQPTG</sequence>
<comment type="subcellular location">
    <subcellularLocation>
        <location evidence="2">Chromosome</location>
    </subcellularLocation>
    <subcellularLocation>
        <location evidence="1">Nucleus</location>
    </subcellularLocation>
</comment>
<feature type="coiled-coil region" evidence="12">
    <location>
        <begin position="480"/>
        <end position="507"/>
    </location>
</feature>
<keyword evidence="16" id="KW-1185">Reference proteome</keyword>
<keyword evidence="4" id="KW-0158">Chromosome</keyword>
<dbReference type="GO" id="GO:0030983">
    <property type="term" value="F:mismatched DNA binding"/>
    <property type="evidence" value="ECO:0007669"/>
    <property type="project" value="InterPro"/>
</dbReference>
<dbReference type="SUPFAM" id="SSF52540">
    <property type="entry name" value="P-loop containing nucleoside triphosphate hydrolases"/>
    <property type="match status" value="1"/>
</dbReference>
<dbReference type="InterPro" id="IPR027417">
    <property type="entry name" value="P-loop_NTPase"/>
</dbReference>
<evidence type="ECO:0000256" key="3">
    <source>
        <dbReference type="ARBA" id="ARBA00006271"/>
    </source>
</evidence>
<dbReference type="GeneID" id="83179580"/>
<dbReference type="Pfam" id="PF05192">
    <property type="entry name" value="MutS_III"/>
    <property type="match status" value="1"/>
</dbReference>
<evidence type="ECO:0000256" key="10">
    <source>
        <dbReference type="ARBA" id="ARBA00073549"/>
    </source>
</evidence>
<evidence type="ECO:0000313" key="15">
    <source>
        <dbReference type="EMBL" id="KAJ5204338.1"/>
    </source>
</evidence>
<evidence type="ECO:0000256" key="9">
    <source>
        <dbReference type="ARBA" id="ARBA00023254"/>
    </source>
</evidence>
<gene>
    <name evidence="15" type="ORF">N7498_005217</name>
</gene>
<dbReference type="PANTHER" id="PTHR11361">
    <property type="entry name" value="DNA MISMATCH REPAIR PROTEIN MUTS FAMILY MEMBER"/>
    <property type="match status" value="1"/>
</dbReference>
<dbReference type="InterPro" id="IPR011184">
    <property type="entry name" value="DNA_mismatch_repair_Msh2"/>
</dbReference>
<dbReference type="InterPro" id="IPR045076">
    <property type="entry name" value="MutS"/>
</dbReference>
<keyword evidence="9" id="KW-0469">Meiosis</keyword>
<evidence type="ECO:0000256" key="12">
    <source>
        <dbReference type="SAM" id="Coils"/>
    </source>
</evidence>
<evidence type="ECO:0000256" key="7">
    <source>
        <dbReference type="ARBA" id="ARBA00023125"/>
    </source>
</evidence>
<dbReference type="SMART" id="SM00534">
    <property type="entry name" value="MUTSac"/>
    <property type="match status" value="1"/>
</dbReference>
<dbReference type="SMART" id="SM00533">
    <property type="entry name" value="MUTSd"/>
    <property type="match status" value="1"/>
</dbReference>
<dbReference type="PANTHER" id="PTHR11361:SF20">
    <property type="entry name" value="MUTS PROTEIN HOMOLOG 5"/>
    <property type="match status" value="1"/>
</dbReference>
<evidence type="ECO:0000256" key="1">
    <source>
        <dbReference type="ARBA" id="ARBA00004123"/>
    </source>
</evidence>
<feature type="domain" description="DNA mismatch repair proteins mutS family" evidence="14">
    <location>
        <begin position="765"/>
        <end position="781"/>
    </location>
</feature>
<dbReference type="FunFam" id="3.40.50.300:FF:001067">
    <property type="entry name" value="DNA mismatch repair protein MSH5"/>
    <property type="match status" value="1"/>
</dbReference>
<keyword evidence="5" id="KW-0547">Nucleotide-binding</keyword>
<dbReference type="InterPro" id="IPR000432">
    <property type="entry name" value="DNA_mismatch_repair_MutS_C"/>
</dbReference>
<evidence type="ECO:0000256" key="6">
    <source>
        <dbReference type="ARBA" id="ARBA00022840"/>
    </source>
</evidence>
<accession>A0A9W9MN16</accession>
<comment type="similarity">
    <text evidence="3">Belongs to the DNA mismatch repair MutS family.</text>
</comment>
<dbReference type="GO" id="GO:0005694">
    <property type="term" value="C:chromosome"/>
    <property type="evidence" value="ECO:0007669"/>
    <property type="project" value="UniProtKB-SubCell"/>
</dbReference>
<keyword evidence="6" id="KW-0067">ATP-binding</keyword>
<dbReference type="CDD" id="cd03281">
    <property type="entry name" value="ABC_MSH5_euk"/>
    <property type="match status" value="1"/>
</dbReference>
<dbReference type="FunFam" id="1.10.1420.10:FF:000050">
    <property type="entry name" value="DNA mismatch repair protein Msh5, putative"/>
    <property type="match status" value="1"/>
</dbReference>
<dbReference type="OrthoDB" id="29596at2759"/>
<keyword evidence="12" id="KW-0175">Coiled coil</keyword>
<organism evidence="15 16">
    <name type="scientific">Penicillium cinerascens</name>
    <dbReference type="NCBI Taxonomy" id="70096"/>
    <lineage>
        <taxon>Eukaryota</taxon>
        <taxon>Fungi</taxon>
        <taxon>Dikarya</taxon>
        <taxon>Ascomycota</taxon>
        <taxon>Pezizomycotina</taxon>
        <taxon>Eurotiomycetes</taxon>
        <taxon>Eurotiomycetidae</taxon>
        <taxon>Eurotiales</taxon>
        <taxon>Aspergillaceae</taxon>
        <taxon>Penicillium</taxon>
    </lineage>
</organism>
<name>A0A9W9MN16_9EURO</name>
<dbReference type="GO" id="GO:0140664">
    <property type="term" value="F:ATP-dependent DNA damage sensor activity"/>
    <property type="evidence" value="ECO:0007669"/>
    <property type="project" value="InterPro"/>
</dbReference>
<comment type="caution">
    <text evidence="15">The sequence shown here is derived from an EMBL/GenBank/DDBJ whole genome shotgun (WGS) entry which is preliminary data.</text>
</comment>
<evidence type="ECO:0000256" key="4">
    <source>
        <dbReference type="ARBA" id="ARBA00022454"/>
    </source>
</evidence>
<keyword evidence="7" id="KW-0238">DNA-binding</keyword>
<feature type="compositionally biased region" description="Basic residues" evidence="13">
    <location>
        <begin position="1"/>
        <end position="10"/>
    </location>
</feature>
<dbReference type="Pfam" id="PF00488">
    <property type="entry name" value="MutS_V"/>
    <property type="match status" value="1"/>
</dbReference>
<dbReference type="Proteomes" id="UP001150904">
    <property type="component" value="Unassembled WGS sequence"/>
</dbReference>
<dbReference type="Gene3D" id="3.40.50.300">
    <property type="entry name" value="P-loop containing nucleotide triphosphate hydrolases"/>
    <property type="match status" value="1"/>
</dbReference>
<dbReference type="InterPro" id="IPR007696">
    <property type="entry name" value="DNA_mismatch_repair_MutS_core"/>
</dbReference>
<dbReference type="AlphaFoldDB" id="A0A9W9MN16"/>
<dbReference type="GO" id="GO:0051026">
    <property type="term" value="P:chiasma assembly"/>
    <property type="evidence" value="ECO:0007669"/>
    <property type="project" value="UniProtKB-ARBA"/>
</dbReference>
<protein>
    <recommendedName>
        <fullName evidence="10">DNA mismatch repair protein MSH5</fullName>
    </recommendedName>
    <alternativeName>
        <fullName evidence="11">MutS protein homolog 5</fullName>
    </alternativeName>
</protein>
<evidence type="ECO:0000256" key="2">
    <source>
        <dbReference type="ARBA" id="ARBA00004286"/>
    </source>
</evidence>
<feature type="region of interest" description="Disordered" evidence="13">
    <location>
        <begin position="1"/>
        <end position="84"/>
    </location>
</feature>
<dbReference type="InterPro" id="IPR036187">
    <property type="entry name" value="DNA_mismatch_repair_MutS_sf"/>
</dbReference>
<feature type="compositionally biased region" description="Polar residues" evidence="13">
    <location>
        <begin position="54"/>
        <end position="70"/>
    </location>
</feature>
<evidence type="ECO:0000313" key="16">
    <source>
        <dbReference type="Proteomes" id="UP001150904"/>
    </source>
</evidence>
<dbReference type="Gene3D" id="1.10.1420.10">
    <property type="match status" value="1"/>
</dbReference>
<evidence type="ECO:0000259" key="14">
    <source>
        <dbReference type="PROSITE" id="PS00486"/>
    </source>
</evidence>
<dbReference type="PIRSF" id="PIRSF005813">
    <property type="entry name" value="MSH2"/>
    <property type="match status" value="1"/>
</dbReference>
<dbReference type="SUPFAM" id="SSF48334">
    <property type="entry name" value="DNA repair protein MutS, domain III"/>
    <property type="match status" value="1"/>
</dbReference>
<evidence type="ECO:0000256" key="11">
    <source>
        <dbReference type="ARBA" id="ARBA00077470"/>
    </source>
</evidence>
<dbReference type="RefSeq" id="XP_058308817.1">
    <property type="nucleotide sequence ID" value="XM_058452279.1"/>
</dbReference>
<evidence type="ECO:0000256" key="5">
    <source>
        <dbReference type="ARBA" id="ARBA00022741"/>
    </source>
</evidence>
<dbReference type="EMBL" id="JAPQKR010000012">
    <property type="protein sequence ID" value="KAJ5204338.1"/>
    <property type="molecule type" value="Genomic_DNA"/>
</dbReference>